<keyword evidence="2" id="KW-1185">Reference proteome</keyword>
<dbReference type="EMBL" id="MU005764">
    <property type="protein sequence ID" value="KAF2715673.1"/>
    <property type="molecule type" value="Genomic_DNA"/>
</dbReference>
<gene>
    <name evidence="1" type="ORF">K504DRAFT_366520</name>
</gene>
<dbReference type="AlphaFoldDB" id="A0A6G1KSS6"/>
<reference evidence="1" key="1">
    <citation type="journal article" date="2020" name="Stud. Mycol.">
        <title>101 Dothideomycetes genomes: a test case for predicting lifestyles and emergence of pathogens.</title>
        <authorList>
            <person name="Haridas S."/>
            <person name="Albert R."/>
            <person name="Binder M."/>
            <person name="Bloem J."/>
            <person name="Labutti K."/>
            <person name="Salamov A."/>
            <person name="Andreopoulos B."/>
            <person name="Baker S."/>
            <person name="Barry K."/>
            <person name="Bills G."/>
            <person name="Bluhm B."/>
            <person name="Cannon C."/>
            <person name="Castanera R."/>
            <person name="Culley D."/>
            <person name="Daum C."/>
            <person name="Ezra D."/>
            <person name="Gonzalez J."/>
            <person name="Henrissat B."/>
            <person name="Kuo A."/>
            <person name="Liang C."/>
            <person name="Lipzen A."/>
            <person name="Lutzoni F."/>
            <person name="Magnuson J."/>
            <person name="Mondo S."/>
            <person name="Nolan M."/>
            <person name="Ohm R."/>
            <person name="Pangilinan J."/>
            <person name="Park H.-J."/>
            <person name="Ramirez L."/>
            <person name="Alfaro M."/>
            <person name="Sun H."/>
            <person name="Tritt A."/>
            <person name="Yoshinaga Y."/>
            <person name="Zwiers L.-H."/>
            <person name="Turgeon B."/>
            <person name="Goodwin S."/>
            <person name="Spatafora J."/>
            <person name="Crous P."/>
            <person name="Grigoriev I."/>
        </authorList>
    </citation>
    <scope>NUCLEOTIDE SEQUENCE</scope>
    <source>
        <strain evidence="1">CBS 279.74</strain>
    </source>
</reference>
<proteinExistence type="predicted"/>
<organism evidence="1 2">
    <name type="scientific">Pleomassaria siparia CBS 279.74</name>
    <dbReference type="NCBI Taxonomy" id="1314801"/>
    <lineage>
        <taxon>Eukaryota</taxon>
        <taxon>Fungi</taxon>
        <taxon>Dikarya</taxon>
        <taxon>Ascomycota</taxon>
        <taxon>Pezizomycotina</taxon>
        <taxon>Dothideomycetes</taxon>
        <taxon>Pleosporomycetidae</taxon>
        <taxon>Pleosporales</taxon>
        <taxon>Pleomassariaceae</taxon>
        <taxon>Pleomassaria</taxon>
    </lineage>
</organism>
<name>A0A6G1KSS6_9PLEO</name>
<dbReference type="OrthoDB" id="3525185at2759"/>
<evidence type="ECO:0008006" key="3">
    <source>
        <dbReference type="Google" id="ProtNLM"/>
    </source>
</evidence>
<dbReference type="InterPro" id="IPR053178">
    <property type="entry name" value="Osmoadaptation_assoc"/>
</dbReference>
<dbReference type="Pfam" id="PF11951">
    <property type="entry name" value="Fungal_trans_2"/>
    <property type="match status" value="1"/>
</dbReference>
<dbReference type="PANTHER" id="PTHR38111">
    <property type="entry name" value="ZN(2)-C6 FUNGAL-TYPE DOMAIN-CONTAINING PROTEIN-RELATED"/>
    <property type="match status" value="1"/>
</dbReference>
<evidence type="ECO:0000313" key="1">
    <source>
        <dbReference type="EMBL" id="KAF2715673.1"/>
    </source>
</evidence>
<sequence length="491" mass="53814">VFVVGSTEREWTDSTQCDLRQPFCGQCAEKGLVCKGYDRDRIFINQYPGGKRAESANDVGDSSSNLGHAFHLTRRQNATPASPKFTILLPETLASSAYCEKSIGSFFDMYVPSTPPSAFSGTNSLASMISTMYMREDALRTGLTALGMATSGKTNGDEHMLRQGRKLYGKSLQEMATALTDPARATSEALLAVPRVLGLFEILFGVDPNTSVQARSWRSHAEGELALMKSRGGPRAHVAGVAHQLFSDGRLNPIIAAARVKKATPLNDPEWKTIPWENTPKTPKDALLDMMAAVPGIWEDLDRISSQEATGIDVGQARRFVVDECRNLEADLEQWATSYSSFIHMPETDTLTPIEFDNFPTAQLSVLYWTNCIMIYQSSDEATQQSLPPIDGYPTTATSLSSKSPQLYARHIARAVPYFFQPSSGILGALAVSFPMGMALKCLEKCPGHDAYKMLVFDALRSAKSSAAIKSFLESMRQETVANDGRKISRM</sequence>
<evidence type="ECO:0000313" key="2">
    <source>
        <dbReference type="Proteomes" id="UP000799428"/>
    </source>
</evidence>
<dbReference type="PANTHER" id="PTHR38111:SF11">
    <property type="entry name" value="TRANSCRIPTION FACTOR DOMAIN-CONTAINING PROTEIN-RELATED"/>
    <property type="match status" value="1"/>
</dbReference>
<dbReference type="Proteomes" id="UP000799428">
    <property type="component" value="Unassembled WGS sequence"/>
</dbReference>
<protein>
    <recommendedName>
        <fullName evidence="3">Zn(2)-C6 fungal-type domain-containing protein</fullName>
    </recommendedName>
</protein>
<accession>A0A6G1KSS6</accession>
<feature type="non-terminal residue" evidence="1">
    <location>
        <position position="1"/>
    </location>
</feature>
<dbReference type="InterPro" id="IPR021858">
    <property type="entry name" value="Fun_TF"/>
</dbReference>